<protein>
    <submittedName>
        <fullName evidence="2">Uncharacterized protein</fullName>
    </submittedName>
</protein>
<organism evidence="2 3">
    <name type="scientific">Rubus argutus</name>
    <name type="common">Southern blackberry</name>
    <dbReference type="NCBI Taxonomy" id="59490"/>
    <lineage>
        <taxon>Eukaryota</taxon>
        <taxon>Viridiplantae</taxon>
        <taxon>Streptophyta</taxon>
        <taxon>Embryophyta</taxon>
        <taxon>Tracheophyta</taxon>
        <taxon>Spermatophyta</taxon>
        <taxon>Magnoliopsida</taxon>
        <taxon>eudicotyledons</taxon>
        <taxon>Gunneridae</taxon>
        <taxon>Pentapetalae</taxon>
        <taxon>rosids</taxon>
        <taxon>fabids</taxon>
        <taxon>Rosales</taxon>
        <taxon>Rosaceae</taxon>
        <taxon>Rosoideae</taxon>
        <taxon>Rosoideae incertae sedis</taxon>
        <taxon>Rubus</taxon>
    </lineage>
</organism>
<feature type="region of interest" description="Disordered" evidence="1">
    <location>
        <begin position="77"/>
        <end position="97"/>
    </location>
</feature>
<gene>
    <name evidence="2" type="ORF">M0R45_036775</name>
</gene>
<evidence type="ECO:0000313" key="3">
    <source>
        <dbReference type="Proteomes" id="UP001457282"/>
    </source>
</evidence>
<dbReference type="Proteomes" id="UP001457282">
    <property type="component" value="Unassembled WGS sequence"/>
</dbReference>
<accession>A0AAW1VX77</accession>
<comment type="caution">
    <text evidence="2">The sequence shown here is derived from an EMBL/GenBank/DDBJ whole genome shotgun (WGS) entry which is preliminary data.</text>
</comment>
<feature type="region of interest" description="Disordered" evidence="1">
    <location>
        <begin position="18"/>
        <end position="43"/>
    </location>
</feature>
<feature type="compositionally biased region" description="Low complexity" evidence="1">
    <location>
        <begin position="18"/>
        <end position="29"/>
    </location>
</feature>
<reference evidence="2 3" key="1">
    <citation type="journal article" date="2023" name="G3 (Bethesda)">
        <title>A chromosome-length genome assembly and annotation of blackberry (Rubus argutus, cv. 'Hillquist').</title>
        <authorList>
            <person name="Bruna T."/>
            <person name="Aryal R."/>
            <person name="Dudchenko O."/>
            <person name="Sargent D.J."/>
            <person name="Mead D."/>
            <person name="Buti M."/>
            <person name="Cavallini A."/>
            <person name="Hytonen T."/>
            <person name="Andres J."/>
            <person name="Pham M."/>
            <person name="Weisz D."/>
            <person name="Mascagni F."/>
            <person name="Usai G."/>
            <person name="Natali L."/>
            <person name="Bassil N."/>
            <person name="Fernandez G.E."/>
            <person name="Lomsadze A."/>
            <person name="Armour M."/>
            <person name="Olukolu B."/>
            <person name="Poorten T."/>
            <person name="Britton C."/>
            <person name="Davik J."/>
            <person name="Ashrafi H."/>
            <person name="Aiden E.L."/>
            <person name="Borodovsky M."/>
            <person name="Worthington M."/>
        </authorList>
    </citation>
    <scope>NUCLEOTIDE SEQUENCE [LARGE SCALE GENOMIC DNA]</scope>
    <source>
        <strain evidence="2">PI 553951</strain>
    </source>
</reference>
<sequence>MFHPMTFSENKRLSVTPLLSASATSTSSEASEKARRPRPVRAPRYQYHQFPCTPLSVSDRAMALFKAVVTVGSKVFSGPPRQQDQSLEGFAELGECV</sequence>
<name>A0AAW1VX77_RUBAR</name>
<keyword evidence="3" id="KW-1185">Reference proteome</keyword>
<proteinExistence type="predicted"/>
<dbReference type="AlphaFoldDB" id="A0AAW1VX77"/>
<evidence type="ECO:0000313" key="2">
    <source>
        <dbReference type="EMBL" id="KAK9912943.1"/>
    </source>
</evidence>
<evidence type="ECO:0000256" key="1">
    <source>
        <dbReference type="SAM" id="MobiDB-lite"/>
    </source>
</evidence>
<dbReference type="EMBL" id="JBEDUW010000007">
    <property type="protein sequence ID" value="KAK9912943.1"/>
    <property type="molecule type" value="Genomic_DNA"/>
</dbReference>